<protein>
    <submittedName>
        <fullName evidence="1">Uncharacterized protein</fullName>
    </submittedName>
</protein>
<dbReference type="Proteomes" id="UP001160148">
    <property type="component" value="Unassembled WGS sequence"/>
</dbReference>
<sequence>MQTPDVNYGLGDVSRFTTNKCLNDTNTVQYNGLWAGLKSHSKRSKCEKLGQLTLQHTQAQSGQVVKVKWVYLEAETTVNNTNYYCGCDTAAHIRNASDTAATRHGNRTFWSI</sequence>
<dbReference type="AlphaFoldDB" id="A0AAV0X9J5"/>
<name>A0AAV0X9J5_9HEMI</name>
<keyword evidence="2" id="KW-1185">Reference proteome</keyword>
<gene>
    <name evidence="1" type="ORF">MEUPH1_LOCUS19787</name>
</gene>
<comment type="caution">
    <text evidence="1">The sequence shown here is derived from an EMBL/GenBank/DDBJ whole genome shotgun (WGS) entry which is preliminary data.</text>
</comment>
<evidence type="ECO:0000313" key="1">
    <source>
        <dbReference type="EMBL" id="CAI6365030.1"/>
    </source>
</evidence>
<organism evidence="1 2">
    <name type="scientific">Macrosiphum euphorbiae</name>
    <name type="common">potato aphid</name>
    <dbReference type="NCBI Taxonomy" id="13131"/>
    <lineage>
        <taxon>Eukaryota</taxon>
        <taxon>Metazoa</taxon>
        <taxon>Ecdysozoa</taxon>
        <taxon>Arthropoda</taxon>
        <taxon>Hexapoda</taxon>
        <taxon>Insecta</taxon>
        <taxon>Pterygota</taxon>
        <taxon>Neoptera</taxon>
        <taxon>Paraneoptera</taxon>
        <taxon>Hemiptera</taxon>
        <taxon>Sternorrhyncha</taxon>
        <taxon>Aphidomorpha</taxon>
        <taxon>Aphidoidea</taxon>
        <taxon>Aphididae</taxon>
        <taxon>Macrosiphini</taxon>
        <taxon>Macrosiphum</taxon>
    </lineage>
</organism>
<proteinExistence type="predicted"/>
<evidence type="ECO:0000313" key="2">
    <source>
        <dbReference type="Proteomes" id="UP001160148"/>
    </source>
</evidence>
<dbReference type="EMBL" id="CARXXK010000004">
    <property type="protein sequence ID" value="CAI6365030.1"/>
    <property type="molecule type" value="Genomic_DNA"/>
</dbReference>
<reference evidence="1 2" key="1">
    <citation type="submission" date="2023-01" db="EMBL/GenBank/DDBJ databases">
        <authorList>
            <person name="Whitehead M."/>
        </authorList>
    </citation>
    <scope>NUCLEOTIDE SEQUENCE [LARGE SCALE GENOMIC DNA]</scope>
</reference>
<accession>A0AAV0X9J5</accession>